<evidence type="ECO:0000259" key="2">
    <source>
        <dbReference type="Pfam" id="PF12937"/>
    </source>
</evidence>
<dbReference type="InterPro" id="IPR036047">
    <property type="entry name" value="F-box-like_dom_sf"/>
</dbReference>
<reference evidence="3" key="1">
    <citation type="journal article" date="2020" name="Stud. Mycol.">
        <title>101 Dothideomycetes genomes: a test case for predicting lifestyles and emergence of pathogens.</title>
        <authorList>
            <person name="Haridas S."/>
            <person name="Albert R."/>
            <person name="Binder M."/>
            <person name="Bloem J."/>
            <person name="Labutti K."/>
            <person name="Salamov A."/>
            <person name="Andreopoulos B."/>
            <person name="Baker S."/>
            <person name="Barry K."/>
            <person name="Bills G."/>
            <person name="Bluhm B."/>
            <person name="Cannon C."/>
            <person name="Castanera R."/>
            <person name="Culley D."/>
            <person name="Daum C."/>
            <person name="Ezra D."/>
            <person name="Gonzalez J."/>
            <person name="Henrissat B."/>
            <person name="Kuo A."/>
            <person name="Liang C."/>
            <person name="Lipzen A."/>
            <person name="Lutzoni F."/>
            <person name="Magnuson J."/>
            <person name="Mondo S."/>
            <person name="Nolan M."/>
            <person name="Ohm R."/>
            <person name="Pangilinan J."/>
            <person name="Park H.-J."/>
            <person name="Ramirez L."/>
            <person name="Alfaro M."/>
            <person name="Sun H."/>
            <person name="Tritt A."/>
            <person name="Yoshinaga Y."/>
            <person name="Zwiers L.-H."/>
            <person name="Turgeon B."/>
            <person name="Goodwin S."/>
            <person name="Spatafora J."/>
            <person name="Crous P."/>
            <person name="Grigoriev I."/>
        </authorList>
    </citation>
    <scope>NUCLEOTIDE SEQUENCE</scope>
    <source>
        <strain evidence="3">CBS 119925</strain>
    </source>
</reference>
<dbReference type="EMBL" id="MU006573">
    <property type="protein sequence ID" value="KAF2747274.1"/>
    <property type="molecule type" value="Genomic_DNA"/>
</dbReference>
<accession>A0A6A6VC17</accession>
<dbReference type="SUPFAM" id="SSF81383">
    <property type="entry name" value="F-box domain"/>
    <property type="match status" value="1"/>
</dbReference>
<feature type="region of interest" description="Disordered" evidence="1">
    <location>
        <begin position="487"/>
        <end position="526"/>
    </location>
</feature>
<feature type="domain" description="F-box" evidence="2">
    <location>
        <begin position="7"/>
        <end position="50"/>
    </location>
</feature>
<dbReference type="OrthoDB" id="5130616at2759"/>
<dbReference type="Proteomes" id="UP000799440">
    <property type="component" value="Unassembled WGS sequence"/>
</dbReference>
<name>A0A6A6VC17_9PLEO</name>
<evidence type="ECO:0000313" key="4">
    <source>
        <dbReference type="Proteomes" id="UP000799440"/>
    </source>
</evidence>
<evidence type="ECO:0000313" key="3">
    <source>
        <dbReference type="EMBL" id="KAF2747274.1"/>
    </source>
</evidence>
<protein>
    <recommendedName>
        <fullName evidence="2">F-box domain-containing protein</fullName>
    </recommendedName>
</protein>
<proteinExistence type="predicted"/>
<dbReference type="AlphaFoldDB" id="A0A6A6VC17"/>
<sequence>MPGAQPDLPVELILQILELTDSPTALKNAALCSKSWNTLVTPLLYRRVDITVEIDKSSEYPNGIHTLQNLTRLFLQKPDIAARVRHFSLRVAVAFRAIEITFGTWEETDEERERRLHAQHSVDALLALLLPYLRNVVTLDIGAPQQEYVSNVLDSMDQQAFPKLHSFLWVVDGCNTPPLLAPFQLPSIKSIYYCYNQGGHEWEDFDLSRAQPRSSGCTLLELRDCPLSPTALNAIIQIPVALKILVVEFQYRRFHMRTPPGPQRRCDMITALRDAIEYHKATLEVLSVIPTTHYSIRSWKTMASLRDFHKLRHLSIHSGVVFESDTATSYDWEVEAEVDPDAYKNLVDFLPPQLEVLHFAPASRYDDPAVEIVPYQGLQDLLNKRAASFPSLKRVIYDVQKYNSLDESTRLQHLSELAAQSGVAFTLRNINLFILYADVGHEEWGWDTRAGIKWRAINCDYEGSDMFGKYREDYLYLGTEDDGRGITPWARKPGINRPTSPDLADDSDQPDGHWYELGEGNIGGHD</sequence>
<dbReference type="Pfam" id="PF12937">
    <property type="entry name" value="F-box-like"/>
    <property type="match status" value="1"/>
</dbReference>
<dbReference type="InterPro" id="IPR001810">
    <property type="entry name" value="F-box_dom"/>
</dbReference>
<evidence type="ECO:0000256" key="1">
    <source>
        <dbReference type="SAM" id="MobiDB-lite"/>
    </source>
</evidence>
<organism evidence="3 4">
    <name type="scientific">Sporormia fimetaria CBS 119925</name>
    <dbReference type="NCBI Taxonomy" id="1340428"/>
    <lineage>
        <taxon>Eukaryota</taxon>
        <taxon>Fungi</taxon>
        <taxon>Dikarya</taxon>
        <taxon>Ascomycota</taxon>
        <taxon>Pezizomycotina</taxon>
        <taxon>Dothideomycetes</taxon>
        <taxon>Pleosporomycetidae</taxon>
        <taxon>Pleosporales</taxon>
        <taxon>Sporormiaceae</taxon>
        <taxon>Sporormia</taxon>
    </lineage>
</organism>
<gene>
    <name evidence="3" type="ORF">M011DRAFT_54206</name>
</gene>
<keyword evidence="4" id="KW-1185">Reference proteome</keyword>